<dbReference type="RefSeq" id="WP_042984811.1">
    <property type="nucleotide sequence ID" value="NZ_JMQC01000011.1"/>
</dbReference>
<name>A0A090YAP6_9BACI</name>
<evidence type="ECO:0000313" key="4">
    <source>
        <dbReference type="EMBL" id="RFT62681.1"/>
    </source>
</evidence>
<gene>
    <name evidence="4" type="ORF">D0U04_27430</name>
    <name evidence="3" type="ORF">DJ93_5624</name>
</gene>
<evidence type="ECO:0000256" key="1">
    <source>
        <dbReference type="ARBA" id="ARBA00022801"/>
    </source>
</evidence>
<dbReference type="Gene3D" id="3.60.15.10">
    <property type="entry name" value="Ribonuclease Z/Hydroxyacylglutathione hydrolase-like"/>
    <property type="match status" value="1"/>
</dbReference>
<dbReference type="SMART" id="SM00849">
    <property type="entry name" value="Lactamase_B"/>
    <property type="match status" value="1"/>
</dbReference>
<dbReference type="PATRIC" id="fig|1405.8.peg.5816"/>
<evidence type="ECO:0000313" key="3">
    <source>
        <dbReference type="EMBL" id="KFM95256.1"/>
    </source>
</evidence>
<proteinExistence type="predicted"/>
<dbReference type="PANTHER" id="PTHR43546">
    <property type="entry name" value="UPF0173 METAL-DEPENDENT HYDROLASE MJ1163-RELATED"/>
    <property type="match status" value="1"/>
</dbReference>
<dbReference type="EMBL" id="QVOD01000063">
    <property type="protein sequence ID" value="RFT62681.1"/>
    <property type="molecule type" value="Genomic_DNA"/>
</dbReference>
<feature type="domain" description="Metallo-beta-lactamase" evidence="2">
    <location>
        <begin position="6"/>
        <end position="214"/>
    </location>
</feature>
<dbReference type="AlphaFoldDB" id="A0A090YAP6"/>
<dbReference type="PANTHER" id="PTHR43546:SF9">
    <property type="entry name" value="L-ASCORBATE-6-PHOSPHATE LACTONASE ULAG-RELATED"/>
    <property type="match status" value="1"/>
</dbReference>
<reference evidence="3 5" key="1">
    <citation type="submission" date="2014-04" db="EMBL/GenBank/DDBJ databases">
        <authorList>
            <person name="Bishop-Lilly K.A."/>
            <person name="Broomall S.M."/>
            <person name="Chain P.S."/>
            <person name="Chertkov O."/>
            <person name="Coyne S.R."/>
            <person name="Daligault H.E."/>
            <person name="Davenport K.W."/>
            <person name="Erkkila T."/>
            <person name="Frey K.G."/>
            <person name="Gibbons H.S."/>
            <person name="Gu W."/>
            <person name="Jaissle J."/>
            <person name="Johnson S.L."/>
            <person name="Koroleva G.I."/>
            <person name="Ladner J.T."/>
            <person name="Lo C.-C."/>
            <person name="Minogue T.D."/>
            <person name="Munk C."/>
            <person name="Palacios G.F."/>
            <person name="Redden C.L."/>
            <person name="Rosenzweig C.N."/>
            <person name="Scholz M.B."/>
            <person name="Teshima H."/>
            <person name="Xu Y."/>
        </authorList>
    </citation>
    <scope>NUCLEOTIDE SEQUENCE [LARGE SCALE GENOMIC DNA]</scope>
    <source>
        <strain evidence="3 5">BHP</strain>
    </source>
</reference>
<dbReference type="Proteomes" id="UP000264294">
    <property type="component" value="Unassembled WGS sequence"/>
</dbReference>
<dbReference type="EMBL" id="JMQC01000011">
    <property type="protein sequence ID" value="KFM95256.1"/>
    <property type="molecule type" value="Genomic_DNA"/>
</dbReference>
<evidence type="ECO:0000313" key="5">
    <source>
        <dbReference type="Proteomes" id="UP000029389"/>
    </source>
</evidence>
<organism evidence="3 5">
    <name type="scientific">Bacillus clarus</name>
    <dbReference type="NCBI Taxonomy" id="2338372"/>
    <lineage>
        <taxon>Bacteria</taxon>
        <taxon>Bacillati</taxon>
        <taxon>Bacillota</taxon>
        <taxon>Bacilli</taxon>
        <taxon>Bacillales</taxon>
        <taxon>Bacillaceae</taxon>
        <taxon>Bacillus</taxon>
        <taxon>Bacillus cereus group</taxon>
    </lineage>
</organism>
<dbReference type="InterPro" id="IPR050114">
    <property type="entry name" value="UPF0173_UPF0282_UlaG_hydrolase"/>
</dbReference>
<dbReference type="Proteomes" id="UP000029389">
    <property type="component" value="Unassembled WGS sequence"/>
</dbReference>
<dbReference type="InterPro" id="IPR001279">
    <property type="entry name" value="Metallo-B-lactamas"/>
</dbReference>
<evidence type="ECO:0000259" key="2">
    <source>
        <dbReference type="SMART" id="SM00849"/>
    </source>
</evidence>
<dbReference type="InterPro" id="IPR036866">
    <property type="entry name" value="RibonucZ/Hydroxyglut_hydro"/>
</dbReference>
<protein>
    <submittedName>
        <fullName evidence="4">MBL fold metallo-hydrolase</fullName>
    </submittedName>
    <submittedName>
        <fullName evidence="3">Metallo-beta-lactamase superfamily protein</fullName>
    </submittedName>
</protein>
<dbReference type="SUPFAM" id="SSF56281">
    <property type="entry name" value="Metallo-hydrolase/oxidoreductase"/>
    <property type="match status" value="1"/>
</dbReference>
<keyword evidence="6" id="KW-1185">Reference proteome</keyword>
<keyword evidence="1" id="KW-0378">Hydrolase</keyword>
<reference evidence="4 6" key="2">
    <citation type="submission" date="2018-08" db="EMBL/GenBank/DDBJ databases">
        <title>Bacillus clarus sp. nov. strain PS00077A.</title>
        <authorList>
            <person name="Mendez Acevedo M."/>
            <person name="Carroll L."/>
            <person name="Mukherjee M."/>
            <person name="Wiedmann M."/>
            <person name="Kovac J."/>
        </authorList>
    </citation>
    <scope>NUCLEOTIDE SEQUENCE [LARGE SCALE GENOMIC DNA]</scope>
    <source>
        <strain evidence="4 6">PS00077A</strain>
    </source>
</reference>
<dbReference type="GO" id="GO:0016787">
    <property type="term" value="F:hydrolase activity"/>
    <property type="evidence" value="ECO:0007669"/>
    <property type="project" value="UniProtKB-KW"/>
</dbReference>
<evidence type="ECO:0000313" key="6">
    <source>
        <dbReference type="Proteomes" id="UP000264294"/>
    </source>
</evidence>
<sequence length="254" mass="28264">MNIRLIRNATLVLHYADRKFLIDPFLAEKGSIPPFPNTPNQNMPNPLVSLPISIEEIIQVDAVIITHLHPDHFDQIAKEVLLKDIKIYAQNEKDVESIKKEGFQNVEALTHAINIGSITLTRTDGKHGTGDIGHLMGEVSGVVFNHPNEKTLYIAGDTIWCSDVQKVIKTHNPEVIVVNGGGAQFLQGNPVIMTKEDIYQTYMEAQHSTIIVAHMEAVNHCLLTRKELKAFINKKGLSNNILVPSDGEVSHFLI</sequence>
<comment type="caution">
    <text evidence="3">The sequence shown here is derived from an EMBL/GenBank/DDBJ whole genome shotgun (WGS) entry which is preliminary data.</text>
</comment>
<dbReference type="Pfam" id="PF12706">
    <property type="entry name" value="Lactamase_B_2"/>
    <property type="match status" value="1"/>
</dbReference>
<accession>A0A090YAP6</accession>